<accession>A0ABV5NFW3</accession>
<evidence type="ECO:0000313" key="4">
    <source>
        <dbReference type="Proteomes" id="UP001589568"/>
    </source>
</evidence>
<dbReference type="PANTHER" id="PTHR48081:SF8">
    <property type="entry name" value="ALPHA_BETA HYDROLASE FOLD-3 DOMAIN-CONTAINING PROTEIN-RELATED"/>
    <property type="match status" value="1"/>
</dbReference>
<gene>
    <name evidence="3" type="ORF">ACFFR3_06550</name>
</gene>
<comment type="caution">
    <text evidence="3">The sequence shown here is derived from an EMBL/GenBank/DDBJ whole genome shotgun (WGS) entry which is preliminary data.</text>
</comment>
<sequence>MTTATGKVVLERAAQEFAEGTATPPFIYELPPQQGRDLLEKLQSGTGVHKPDIDEEWIQVEGGPTGTVPVRIVRPKAATGTLPVIFYIHGAGWVFGSARTHDRLVRELAARVHAAVVFPEYDRAPEAKYPTQIEQNYAAAQWVMRHGAEKHLDASRMAVAGDSVGGNMAIVLAMMAKEHGDVRLRGQLAFYPVTDAAFDTGSYQQFATGYYLNRDGMKWFWDQYTTDPAERADPHASPLRASTEQLRGLPPALIITDEADVLRDEGEAFAARLREAGGDVTTVRMAGMVHDFVMLDVLRDTNAAGAAMALATGKLRRWLEAPR</sequence>
<keyword evidence="4" id="KW-1185">Reference proteome</keyword>
<dbReference type="GO" id="GO:0016787">
    <property type="term" value="F:hydrolase activity"/>
    <property type="evidence" value="ECO:0007669"/>
    <property type="project" value="UniProtKB-KW"/>
</dbReference>
<reference evidence="3 4" key="1">
    <citation type="submission" date="2024-09" db="EMBL/GenBank/DDBJ databases">
        <authorList>
            <person name="Sun Q."/>
            <person name="Mori K."/>
        </authorList>
    </citation>
    <scope>NUCLEOTIDE SEQUENCE [LARGE SCALE GENOMIC DNA]</scope>
    <source>
        <strain evidence="3 4">JCM 3324</strain>
    </source>
</reference>
<name>A0ABV5NFW3_9ACTN</name>
<organism evidence="3 4">
    <name type="scientific">Nonomuraea salmonea</name>
    <dbReference type="NCBI Taxonomy" id="46181"/>
    <lineage>
        <taxon>Bacteria</taxon>
        <taxon>Bacillati</taxon>
        <taxon>Actinomycetota</taxon>
        <taxon>Actinomycetes</taxon>
        <taxon>Streptosporangiales</taxon>
        <taxon>Streptosporangiaceae</taxon>
        <taxon>Nonomuraea</taxon>
    </lineage>
</organism>
<protein>
    <submittedName>
        <fullName evidence="3">Alpha/beta hydrolase</fullName>
    </submittedName>
</protein>
<dbReference type="InterPro" id="IPR050300">
    <property type="entry name" value="GDXG_lipolytic_enzyme"/>
</dbReference>
<keyword evidence="1 3" id="KW-0378">Hydrolase</keyword>
<dbReference type="InterPro" id="IPR013094">
    <property type="entry name" value="AB_hydrolase_3"/>
</dbReference>
<feature type="domain" description="Alpha/beta hydrolase fold-3" evidence="2">
    <location>
        <begin position="85"/>
        <end position="293"/>
    </location>
</feature>
<dbReference type="EMBL" id="JBHMCF010000004">
    <property type="protein sequence ID" value="MFB9469159.1"/>
    <property type="molecule type" value="Genomic_DNA"/>
</dbReference>
<dbReference type="Gene3D" id="3.40.50.1820">
    <property type="entry name" value="alpha/beta hydrolase"/>
    <property type="match status" value="1"/>
</dbReference>
<proteinExistence type="predicted"/>
<dbReference type="PANTHER" id="PTHR48081">
    <property type="entry name" value="AB HYDROLASE SUPERFAMILY PROTEIN C4A8.06C"/>
    <property type="match status" value="1"/>
</dbReference>
<dbReference type="SUPFAM" id="SSF53474">
    <property type="entry name" value="alpha/beta-Hydrolases"/>
    <property type="match status" value="1"/>
</dbReference>
<dbReference type="Proteomes" id="UP001589568">
    <property type="component" value="Unassembled WGS sequence"/>
</dbReference>
<evidence type="ECO:0000313" key="3">
    <source>
        <dbReference type="EMBL" id="MFB9469159.1"/>
    </source>
</evidence>
<evidence type="ECO:0000259" key="2">
    <source>
        <dbReference type="Pfam" id="PF07859"/>
    </source>
</evidence>
<evidence type="ECO:0000256" key="1">
    <source>
        <dbReference type="ARBA" id="ARBA00022801"/>
    </source>
</evidence>
<dbReference type="RefSeq" id="WP_345385534.1">
    <property type="nucleotide sequence ID" value="NZ_BAAAXS010000001.1"/>
</dbReference>
<dbReference type="Pfam" id="PF07859">
    <property type="entry name" value="Abhydrolase_3"/>
    <property type="match status" value="1"/>
</dbReference>
<dbReference type="InterPro" id="IPR029058">
    <property type="entry name" value="AB_hydrolase_fold"/>
</dbReference>